<dbReference type="VEuPathDB" id="MicrosporidiaDB:M153_17193000161"/>
<gene>
    <name evidence="6" type="ORF">M153_17193000161</name>
</gene>
<name>A0A0R0LRI5_9MICR</name>
<comment type="caution">
    <text evidence="6">The sequence shown here is derived from an EMBL/GenBank/DDBJ whole genome shotgun (WGS) entry which is preliminary data.</text>
</comment>
<evidence type="ECO:0000256" key="4">
    <source>
        <dbReference type="RuleBase" id="RU000682"/>
    </source>
</evidence>
<dbReference type="PANTHER" id="PTHR24341:SF6">
    <property type="entry name" value="HOMEOBOX PROTEIN INVECTED"/>
    <property type="match status" value="1"/>
</dbReference>
<evidence type="ECO:0000313" key="6">
    <source>
        <dbReference type="EMBL" id="KRH91946.1"/>
    </source>
</evidence>
<dbReference type="InterPro" id="IPR009057">
    <property type="entry name" value="Homeodomain-like_sf"/>
</dbReference>
<keyword evidence="3 4" id="KW-0238">DNA-binding</keyword>
<dbReference type="Gene3D" id="1.10.10.60">
    <property type="entry name" value="Homeodomain-like"/>
    <property type="match status" value="1"/>
</dbReference>
<dbReference type="Proteomes" id="UP000051530">
    <property type="component" value="Unassembled WGS sequence"/>
</dbReference>
<dbReference type="InterPro" id="IPR050720">
    <property type="entry name" value="Engrailed_Homeobox_TFs"/>
</dbReference>
<proteinExistence type="predicted"/>
<organism evidence="6 7">
    <name type="scientific">Pseudoloma neurophilia</name>
    <dbReference type="NCBI Taxonomy" id="146866"/>
    <lineage>
        <taxon>Eukaryota</taxon>
        <taxon>Fungi</taxon>
        <taxon>Fungi incertae sedis</taxon>
        <taxon>Microsporidia</taxon>
        <taxon>Pseudoloma</taxon>
    </lineage>
</organism>
<sequence length="151" mass="18140">MNVDLRSLSEYLRQIRAEHGFTYTQLGVDIEMIIMKYQNRFGEINVQLTKNTIIYIENTILYLQRRAVSSIEHCLEVFLFDESKKRKLINSPRKRFSQNVTTILENEFIDNPYPTEEERMIMAREHKLSPKQIANWFSNKRNRSQQNDLKH</sequence>
<evidence type="ECO:0000313" key="7">
    <source>
        <dbReference type="Proteomes" id="UP000051530"/>
    </source>
</evidence>
<dbReference type="SMART" id="SM00389">
    <property type="entry name" value="HOX"/>
    <property type="match status" value="1"/>
</dbReference>
<keyword evidence="7" id="KW-1185">Reference proteome</keyword>
<evidence type="ECO:0000259" key="5">
    <source>
        <dbReference type="PROSITE" id="PS50071"/>
    </source>
</evidence>
<feature type="domain" description="Homeobox" evidence="5">
    <location>
        <begin position="87"/>
        <end position="147"/>
    </location>
</feature>
<dbReference type="GO" id="GO:0005634">
    <property type="term" value="C:nucleus"/>
    <property type="evidence" value="ECO:0007669"/>
    <property type="project" value="UniProtKB-SubCell"/>
</dbReference>
<dbReference type="PANTHER" id="PTHR24341">
    <property type="entry name" value="HOMEOBOX PROTEIN ENGRAILED"/>
    <property type="match status" value="1"/>
</dbReference>
<keyword evidence="2 3" id="KW-0539">Nucleus</keyword>
<dbReference type="SUPFAM" id="SSF46689">
    <property type="entry name" value="Homeodomain-like"/>
    <property type="match status" value="1"/>
</dbReference>
<evidence type="ECO:0000256" key="1">
    <source>
        <dbReference type="ARBA" id="ARBA00004123"/>
    </source>
</evidence>
<evidence type="ECO:0000256" key="3">
    <source>
        <dbReference type="PROSITE-ProRule" id="PRU00108"/>
    </source>
</evidence>
<dbReference type="PROSITE" id="PS50071">
    <property type="entry name" value="HOMEOBOX_2"/>
    <property type="match status" value="1"/>
</dbReference>
<feature type="DNA-binding region" description="Homeobox" evidence="3">
    <location>
        <begin position="89"/>
        <end position="148"/>
    </location>
</feature>
<dbReference type="Pfam" id="PF00046">
    <property type="entry name" value="Homeodomain"/>
    <property type="match status" value="1"/>
</dbReference>
<dbReference type="InterPro" id="IPR001356">
    <property type="entry name" value="HD"/>
</dbReference>
<evidence type="ECO:0000256" key="2">
    <source>
        <dbReference type="ARBA" id="ARBA00023242"/>
    </source>
</evidence>
<dbReference type="GO" id="GO:0003677">
    <property type="term" value="F:DNA binding"/>
    <property type="evidence" value="ECO:0007669"/>
    <property type="project" value="UniProtKB-UniRule"/>
</dbReference>
<comment type="subcellular location">
    <subcellularLocation>
        <location evidence="1 3 4">Nucleus</location>
    </subcellularLocation>
</comment>
<reference evidence="6 7" key="1">
    <citation type="submission" date="2015-07" db="EMBL/GenBank/DDBJ databases">
        <title>The genome of Pseudoloma neurophilia, a relevant intracellular parasite of the zebrafish.</title>
        <authorList>
            <person name="Ndikumana S."/>
            <person name="Pelin A."/>
            <person name="Sanders J."/>
            <person name="Corradi N."/>
        </authorList>
    </citation>
    <scope>NUCLEOTIDE SEQUENCE [LARGE SCALE GENOMIC DNA]</scope>
    <source>
        <strain evidence="6 7">MK1</strain>
    </source>
</reference>
<dbReference type="OrthoDB" id="10056939at2759"/>
<dbReference type="CDD" id="cd00086">
    <property type="entry name" value="homeodomain"/>
    <property type="match status" value="1"/>
</dbReference>
<accession>A0A0R0LRI5</accession>
<keyword evidence="3 4" id="KW-0371">Homeobox</keyword>
<dbReference type="EMBL" id="LGUB01001366">
    <property type="protein sequence ID" value="KRH91946.1"/>
    <property type="molecule type" value="Genomic_DNA"/>
</dbReference>
<dbReference type="AlphaFoldDB" id="A0A0R0LRI5"/>
<protein>
    <submittedName>
        <fullName evidence="6">Putative homeodomain protein class 2</fullName>
    </submittedName>
</protein>